<gene>
    <name evidence="2" type="ORF">KN1_16080</name>
</gene>
<dbReference type="AlphaFoldDB" id="A0A8D5U7M7"/>
<proteinExistence type="predicted"/>
<feature type="transmembrane region" description="Helical" evidence="1">
    <location>
        <begin position="151"/>
        <end position="173"/>
    </location>
</feature>
<accession>A0A8D5U7M7</accession>
<dbReference type="KEGG" id="csty:KN1_16080"/>
<dbReference type="Pfam" id="PF12679">
    <property type="entry name" value="ABC2_membrane_2"/>
    <property type="match status" value="1"/>
</dbReference>
<feature type="transmembrane region" description="Helical" evidence="1">
    <location>
        <begin position="113"/>
        <end position="139"/>
    </location>
</feature>
<organism evidence="2 3">
    <name type="scientific">Stygiolobus caldivivus</name>
    <dbReference type="NCBI Taxonomy" id="2824673"/>
    <lineage>
        <taxon>Archaea</taxon>
        <taxon>Thermoproteota</taxon>
        <taxon>Thermoprotei</taxon>
        <taxon>Sulfolobales</taxon>
        <taxon>Sulfolobaceae</taxon>
        <taxon>Stygiolobus</taxon>
    </lineage>
</organism>
<evidence type="ECO:0000256" key="1">
    <source>
        <dbReference type="SAM" id="Phobius"/>
    </source>
</evidence>
<reference evidence="2 3" key="1">
    <citation type="submission" date="2021-04" db="EMBL/GenBank/DDBJ databases">
        <title>Complete genome sequence of Stygiolobus sp. KN-1.</title>
        <authorList>
            <person name="Nakamura K."/>
            <person name="Sakai H."/>
            <person name="Kurosawa N."/>
        </authorList>
    </citation>
    <scope>NUCLEOTIDE SEQUENCE [LARGE SCALE GENOMIC DNA]</scope>
    <source>
        <strain evidence="2 3">KN-1</strain>
    </source>
</reference>
<dbReference type="PANTHER" id="PTHR37305">
    <property type="entry name" value="INTEGRAL MEMBRANE PROTEIN-RELATED"/>
    <property type="match status" value="1"/>
</dbReference>
<keyword evidence="3" id="KW-1185">Reference proteome</keyword>
<keyword evidence="1" id="KW-0812">Transmembrane</keyword>
<sequence length="283" mass="31521">MRGRLVMLNVMLYELRRAIARKKVIVLILVSLFFEVAIYMALYLVPSKAVRVILIPLYPYMWAVGALLPQSLLLHFLAISIASGSMSEEYEQGTVDFFLTKPVTRLRFYAEKWLGSFALLAMIYGLMIGLSLTFSFSLFGAQADLSQLPEIVGLVLFSSLVFFSIAFSIGELLRRSSLSFIISSSLLIGSILISDVLVFIGKFTHSPEYISIALSLPSWGATQLPFLPLAQSQFKLFVEVLDIFPLTVGTLEEAVLSVSIYTAVPVLLSLLTFLRRDIPKRVS</sequence>
<feature type="transmembrane region" description="Helical" evidence="1">
    <location>
        <begin position="180"/>
        <end position="200"/>
    </location>
</feature>
<feature type="transmembrane region" description="Helical" evidence="1">
    <location>
        <begin position="24"/>
        <end position="45"/>
    </location>
</feature>
<protein>
    <submittedName>
        <fullName evidence="2">ABC transporter permease</fullName>
    </submittedName>
</protein>
<feature type="transmembrane region" description="Helical" evidence="1">
    <location>
        <begin position="57"/>
        <end position="79"/>
    </location>
</feature>
<evidence type="ECO:0000313" key="3">
    <source>
        <dbReference type="Proteomes" id="UP000825123"/>
    </source>
</evidence>
<dbReference type="EMBL" id="AP024597">
    <property type="protein sequence ID" value="BCU70311.1"/>
    <property type="molecule type" value="Genomic_DNA"/>
</dbReference>
<evidence type="ECO:0000313" key="2">
    <source>
        <dbReference type="EMBL" id="BCU70311.1"/>
    </source>
</evidence>
<dbReference type="Proteomes" id="UP000825123">
    <property type="component" value="Chromosome"/>
</dbReference>
<feature type="transmembrane region" description="Helical" evidence="1">
    <location>
        <begin position="254"/>
        <end position="274"/>
    </location>
</feature>
<dbReference type="GO" id="GO:0005886">
    <property type="term" value="C:plasma membrane"/>
    <property type="evidence" value="ECO:0007669"/>
    <property type="project" value="UniProtKB-SubCell"/>
</dbReference>
<dbReference type="GO" id="GO:0140359">
    <property type="term" value="F:ABC-type transporter activity"/>
    <property type="evidence" value="ECO:0007669"/>
    <property type="project" value="InterPro"/>
</dbReference>
<keyword evidence="1" id="KW-0472">Membrane</keyword>
<dbReference type="PANTHER" id="PTHR37305:SF1">
    <property type="entry name" value="MEMBRANE PROTEIN"/>
    <property type="match status" value="1"/>
</dbReference>
<name>A0A8D5U7M7_9CREN</name>
<keyword evidence="1" id="KW-1133">Transmembrane helix</keyword>